<evidence type="ECO:0000256" key="3">
    <source>
        <dbReference type="ARBA" id="ARBA00023136"/>
    </source>
</evidence>
<keyword evidence="5" id="KW-0449">Lipoprotein</keyword>
<dbReference type="SUPFAM" id="SSF53850">
    <property type="entry name" value="Periplasmic binding protein-like II"/>
    <property type="match status" value="1"/>
</dbReference>
<accession>A0ABP3GZ36</accession>
<gene>
    <name evidence="8" type="ORF">GCM10008932_06830</name>
</gene>
<dbReference type="InterPro" id="IPR006059">
    <property type="entry name" value="SBP"/>
</dbReference>
<feature type="signal peptide" evidence="7">
    <location>
        <begin position="1"/>
        <end position="20"/>
    </location>
</feature>
<dbReference type="PANTHER" id="PTHR43649:SF33">
    <property type="entry name" value="POLYGALACTURONAN_RHAMNOGALACTURONAN-BINDING PROTEIN YTCQ"/>
    <property type="match status" value="1"/>
</dbReference>
<name>A0ABP3GZ36_9LACT</name>
<reference evidence="9" key="1">
    <citation type="journal article" date="2019" name="Int. J. Syst. Evol. Microbiol.">
        <title>The Global Catalogue of Microorganisms (GCM) 10K type strain sequencing project: providing services to taxonomists for standard genome sequencing and annotation.</title>
        <authorList>
            <consortium name="The Broad Institute Genomics Platform"/>
            <consortium name="The Broad Institute Genome Sequencing Center for Infectious Disease"/>
            <person name="Wu L."/>
            <person name="Ma J."/>
        </authorList>
    </citation>
    <scope>NUCLEOTIDE SEQUENCE [LARGE SCALE GENOMIC DNA]</scope>
    <source>
        <strain evidence="9">JCM 12662</strain>
    </source>
</reference>
<sequence length="515" mass="57941">MIKKWKRFAALTLASGTLLAACGNGNDAETTDPDTSTDDDTTTEAVEDNDEPTQINWMNILHTASPPTDTIINEIEEYTNTELDFTWIPDASKEERLNTALASGNLGDIVTVTILNNSSVRNAYKAGAFWDVEPFLDDYENLSEISEDMRRSASIEGIMYGIPFQKPLARNGIVIRQDWLDNLGLDVPETLDELYEVARAFTEDDPDGDGQDNTFGFIDRADLKYGAFKTIATYHGAPNEWLEEDGTFTPEFDTQEYVDAMDFLREAYENGYINQDFAVTSKEDQQEGFAQGRAGIYVGNLVDARNLRNMSEGLQDHMELVQVNKMSVDGNSPRIWSDNNGIGGLLSIPVNEVETEEELRDVLQFLNDIIDEEVYMLMTAGIEGVHYEVDGNTTVRLDDDLWQQEVQPFSSSRPKEVGFDRYQEDDPVKVESDRLILENEEFAVLNPAYSLESETFSTNGSELAIIIEDATYQYILGDIDLAGFEDAVQRWYDQGGQQIIDEYEAAYEEAQANMN</sequence>
<evidence type="ECO:0000256" key="6">
    <source>
        <dbReference type="SAM" id="MobiDB-lite"/>
    </source>
</evidence>
<dbReference type="Proteomes" id="UP001501166">
    <property type="component" value="Unassembled WGS sequence"/>
</dbReference>
<dbReference type="EMBL" id="BAAACW010000040">
    <property type="protein sequence ID" value="GAA0356504.1"/>
    <property type="molecule type" value="Genomic_DNA"/>
</dbReference>
<dbReference type="PROSITE" id="PS51257">
    <property type="entry name" value="PROKAR_LIPOPROTEIN"/>
    <property type="match status" value="1"/>
</dbReference>
<keyword evidence="4" id="KW-0564">Palmitate</keyword>
<dbReference type="PANTHER" id="PTHR43649">
    <property type="entry name" value="ARABINOSE-BINDING PROTEIN-RELATED"/>
    <property type="match status" value="1"/>
</dbReference>
<keyword evidence="3" id="KW-0472">Membrane</keyword>
<evidence type="ECO:0000256" key="2">
    <source>
        <dbReference type="ARBA" id="ARBA00022729"/>
    </source>
</evidence>
<evidence type="ECO:0000256" key="1">
    <source>
        <dbReference type="ARBA" id="ARBA00022475"/>
    </source>
</evidence>
<evidence type="ECO:0000256" key="7">
    <source>
        <dbReference type="SAM" id="SignalP"/>
    </source>
</evidence>
<feature type="region of interest" description="Disordered" evidence="6">
    <location>
        <begin position="23"/>
        <end position="48"/>
    </location>
</feature>
<keyword evidence="9" id="KW-1185">Reference proteome</keyword>
<evidence type="ECO:0000256" key="4">
    <source>
        <dbReference type="ARBA" id="ARBA00023139"/>
    </source>
</evidence>
<proteinExistence type="predicted"/>
<dbReference type="Gene3D" id="3.40.190.10">
    <property type="entry name" value="Periplasmic binding protein-like II"/>
    <property type="match status" value="2"/>
</dbReference>
<feature type="chain" id="PRO_5046414691" evidence="7">
    <location>
        <begin position="21"/>
        <end position="515"/>
    </location>
</feature>
<keyword evidence="2 7" id="KW-0732">Signal</keyword>
<evidence type="ECO:0000256" key="5">
    <source>
        <dbReference type="ARBA" id="ARBA00023288"/>
    </source>
</evidence>
<dbReference type="InterPro" id="IPR050490">
    <property type="entry name" value="Bact_solute-bd_prot1"/>
</dbReference>
<protein>
    <submittedName>
        <fullName evidence="8">Extracellular solute-binding protein</fullName>
    </submittedName>
</protein>
<evidence type="ECO:0000313" key="9">
    <source>
        <dbReference type="Proteomes" id="UP001501166"/>
    </source>
</evidence>
<comment type="caution">
    <text evidence="8">The sequence shown here is derived from an EMBL/GenBank/DDBJ whole genome shotgun (WGS) entry which is preliminary data.</text>
</comment>
<organism evidence="8 9">
    <name type="scientific">Alkalibacterium iburiense</name>
    <dbReference type="NCBI Taxonomy" id="290589"/>
    <lineage>
        <taxon>Bacteria</taxon>
        <taxon>Bacillati</taxon>
        <taxon>Bacillota</taxon>
        <taxon>Bacilli</taxon>
        <taxon>Lactobacillales</taxon>
        <taxon>Carnobacteriaceae</taxon>
        <taxon>Alkalibacterium</taxon>
    </lineage>
</organism>
<dbReference type="Pfam" id="PF01547">
    <property type="entry name" value="SBP_bac_1"/>
    <property type="match status" value="1"/>
</dbReference>
<feature type="compositionally biased region" description="Acidic residues" evidence="6">
    <location>
        <begin position="29"/>
        <end position="48"/>
    </location>
</feature>
<dbReference type="RefSeq" id="WP_343754028.1">
    <property type="nucleotide sequence ID" value="NZ_BAAACW010000040.1"/>
</dbReference>
<dbReference type="CDD" id="cd13580">
    <property type="entry name" value="PBP2_AlgQ_like_1"/>
    <property type="match status" value="1"/>
</dbReference>
<keyword evidence="1" id="KW-1003">Cell membrane</keyword>
<evidence type="ECO:0000313" key="8">
    <source>
        <dbReference type="EMBL" id="GAA0356504.1"/>
    </source>
</evidence>